<dbReference type="RefSeq" id="WP_160753001.1">
    <property type="nucleotide sequence ID" value="NZ_WTYA01000005.1"/>
</dbReference>
<dbReference type="GO" id="GO:0009636">
    <property type="term" value="P:response to toxic substance"/>
    <property type="evidence" value="ECO:0007669"/>
    <property type="project" value="TreeGrafter"/>
</dbReference>
<dbReference type="InterPro" id="IPR026272">
    <property type="entry name" value="SdpI"/>
</dbReference>
<keyword evidence="1" id="KW-0472">Membrane</keyword>
<feature type="transmembrane region" description="Helical" evidence="1">
    <location>
        <begin position="49"/>
        <end position="71"/>
    </location>
</feature>
<accession>A0A845AGD4</accession>
<keyword evidence="4" id="KW-1185">Reference proteome</keyword>
<dbReference type="PANTHER" id="PTHR37810">
    <property type="entry name" value="IMMUNITY PROTEIN SDPI"/>
    <property type="match status" value="1"/>
</dbReference>
<keyword evidence="1" id="KW-1133">Transmembrane helix</keyword>
<feature type="transmembrane region" description="Helical" evidence="1">
    <location>
        <begin position="190"/>
        <end position="212"/>
    </location>
</feature>
<dbReference type="AlphaFoldDB" id="A0A845AGD4"/>
<feature type="transmembrane region" description="Helical" evidence="1">
    <location>
        <begin position="117"/>
        <end position="135"/>
    </location>
</feature>
<dbReference type="InterPro" id="IPR025962">
    <property type="entry name" value="SdpI/YhfL"/>
</dbReference>
<evidence type="ECO:0000259" key="2">
    <source>
        <dbReference type="Pfam" id="PF07853"/>
    </source>
</evidence>
<dbReference type="PANTHER" id="PTHR37810:SF5">
    <property type="entry name" value="IMMUNITY PROTEIN SDPI"/>
    <property type="match status" value="1"/>
</dbReference>
<protein>
    <submittedName>
        <fullName evidence="3">DUF1648 domain-containing protein</fullName>
    </submittedName>
</protein>
<feature type="transmembrane region" description="Helical" evidence="1">
    <location>
        <begin position="168"/>
        <end position="184"/>
    </location>
</feature>
<sequence>MKTKGLLIASLVVAVLMAGFAVLTAQRLPPGTMLPTHWNAAGQPDNFAPALKALLMPPAIAAGLGVFFSIIPRIEPLQDRLEQSSALFRTAWLGVLGVMIVVQLAIGLPGWGVTLPVNAIILAIGVMFIVLGNALPKSRPGFFVGIRTPWTLTDTDVWIATHRLGGKLMMLAGLAIVIASLLPIQPQNTAIVVLVSVGIAALIPTVYSWWLWHQKKARGELSPQDKATRG</sequence>
<evidence type="ECO:0000256" key="1">
    <source>
        <dbReference type="SAM" id="Phobius"/>
    </source>
</evidence>
<dbReference type="EMBL" id="WTYA01000005">
    <property type="protein sequence ID" value="MXP28704.1"/>
    <property type="molecule type" value="Genomic_DNA"/>
</dbReference>
<dbReference type="Pfam" id="PF07853">
    <property type="entry name" value="DUF1648"/>
    <property type="match status" value="1"/>
</dbReference>
<reference evidence="3 4" key="1">
    <citation type="submission" date="2019-12" db="EMBL/GenBank/DDBJ databases">
        <title>Genomic-based taxomic classification of the family Erythrobacteraceae.</title>
        <authorList>
            <person name="Xu L."/>
        </authorList>
    </citation>
    <scope>NUCLEOTIDE SEQUENCE [LARGE SCALE GENOMIC DNA]</scope>
    <source>
        <strain evidence="3 4">KEMB 9005-328</strain>
    </source>
</reference>
<gene>
    <name evidence="3" type="ORF">GRI58_07705</name>
</gene>
<dbReference type="InterPro" id="IPR012867">
    <property type="entry name" value="DUF1648"/>
</dbReference>
<dbReference type="Pfam" id="PF13630">
    <property type="entry name" value="SdpI"/>
    <property type="match status" value="1"/>
</dbReference>
<name>A0A845AGD4_9SPHN</name>
<dbReference type="PIRSF" id="PIRSF038959">
    <property type="entry name" value="SdpI"/>
    <property type="match status" value="1"/>
</dbReference>
<evidence type="ECO:0000313" key="3">
    <source>
        <dbReference type="EMBL" id="MXP28704.1"/>
    </source>
</evidence>
<feature type="domain" description="DUF1648" evidence="2">
    <location>
        <begin position="13"/>
        <end position="60"/>
    </location>
</feature>
<comment type="caution">
    <text evidence="3">The sequence shown here is derived from an EMBL/GenBank/DDBJ whole genome shotgun (WGS) entry which is preliminary data.</text>
</comment>
<feature type="transmembrane region" description="Helical" evidence="1">
    <location>
        <begin position="91"/>
        <end position="111"/>
    </location>
</feature>
<organism evidence="3 4">
    <name type="scientific">Qipengyuania algicida</name>
    <dbReference type="NCBI Taxonomy" id="1836209"/>
    <lineage>
        <taxon>Bacteria</taxon>
        <taxon>Pseudomonadati</taxon>
        <taxon>Pseudomonadota</taxon>
        <taxon>Alphaproteobacteria</taxon>
        <taxon>Sphingomonadales</taxon>
        <taxon>Erythrobacteraceae</taxon>
        <taxon>Qipengyuania</taxon>
    </lineage>
</organism>
<keyword evidence="1" id="KW-0812">Transmembrane</keyword>
<proteinExistence type="predicted"/>
<evidence type="ECO:0000313" key="4">
    <source>
        <dbReference type="Proteomes" id="UP000439780"/>
    </source>
</evidence>
<dbReference type="Proteomes" id="UP000439780">
    <property type="component" value="Unassembled WGS sequence"/>
</dbReference>
<dbReference type="OrthoDB" id="9808690at2"/>